<organism evidence="1 2">
    <name type="scientific">Violaceomyces palustris</name>
    <dbReference type="NCBI Taxonomy" id="1673888"/>
    <lineage>
        <taxon>Eukaryota</taxon>
        <taxon>Fungi</taxon>
        <taxon>Dikarya</taxon>
        <taxon>Basidiomycota</taxon>
        <taxon>Ustilaginomycotina</taxon>
        <taxon>Ustilaginomycetes</taxon>
        <taxon>Violaceomycetales</taxon>
        <taxon>Violaceomycetaceae</taxon>
        <taxon>Violaceomyces</taxon>
    </lineage>
</organism>
<protein>
    <submittedName>
        <fullName evidence="1">Uncharacterized protein</fullName>
    </submittedName>
</protein>
<gene>
    <name evidence="1" type="ORF">IE53DRAFT_385355</name>
</gene>
<accession>A0ACD0P2B7</accession>
<sequence>MIERPIIGFEPFQPSEEGAIFGLRNKDGFDLCLSIINDSIFRITLNGPNRPPPPHTNVLPQQAPPNTFKVEKVVDAKAKAARISLPCSDHVFDRWFEIYWGDTPVLEIWEKRDRDGPKLRIFGDTPHKSYCLNRDGITRYTRIDADSLHVGLGEKGAPFDLTRRSFSISGSDAAGYDAYLSDPLYKHTPFLVSLPKPSTTRRSAVALFSASNSDATWDVGRFIDEPWTSFKRYQQEYGGLEEYLLVGEGLSDAVRSFSDLVGKPKLVPRDWLGYLASGMGLGESDDPIAQDLLSEWPQKCKENDIPCSAIHLSSGYTVDEKGDRLVFTMNTKRYPDFAEMVRVFHKAGIKVTPNVKPYVLESHPDFQKLYQAGALFTDPATGSPVVTRIWSSQPAVNAKGSWVDMTSKAGRGWWSRGVTGLINLGVDSIWNDNNEYLLFDDDYVCKDEQDSGEEAGSFGGRASVGLLGRMINTELMAKTSHDALLARNPGRRPFVLTRSANVGTMKYASSTWSGDNVSDWKTLQGSVAMCLNAQLSLLQSYGTDVGGFAGPLPSPELFVRWVQMGVTHPRFCIHSFKPCEKDPTGTKLNNLPWMYPEVVDIIRKEIKWRYTLLPFFNNLNWRSHLYAEPANTWLGWGDFSTDPNLYEPQVLEGFDYWLGQGQILVAGSYHEGGLSRSVYFPASSAEDDCHYFDLHAPHSVHRAGERVEAVSTPLSHFALFAREGTAIPIGKDHVTLTATEGAAACSADGTRVVTIDQGGLVGLDDWRGLLIFPTPSPPAPSRSSSPFAPGASKTFEFSWIEDDGVSQPPISCQFTARFSSDLKGRGGQADEEVEVQVWRNQGVGNFEPLWGQKVWVILPVGDKRKVKGCVERMTWQGREAFGVCVGAPAPHVASDQKAS</sequence>
<evidence type="ECO:0000313" key="1">
    <source>
        <dbReference type="EMBL" id="PWN52235.1"/>
    </source>
</evidence>
<reference evidence="1 2" key="1">
    <citation type="journal article" date="2018" name="Mol. Biol. Evol.">
        <title>Broad Genomic Sampling Reveals a Smut Pathogenic Ancestry of the Fungal Clade Ustilaginomycotina.</title>
        <authorList>
            <person name="Kijpornyongpan T."/>
            <person name="Mondo S.J."/>
            <person name="Barry K."/>
            <person name="Sandor L."/>
            <person name="Lee J."/>
            <person name="Lipzen A."/>
            <person name="Pangilinan J."/>
            <person name="LaButti K."/>
            <person name="Hainaut M."/>
            <person name="Henrissat B."/>
            <person name="Grigoriev I.V."/>
            <person name="Spatafora J.W."/>
            <person name="Aime M.C."/>
        </authorList>
    </citation>
    <scope>NUCLEOTIDE SEQUENCE [LARGE SCALE GENOMIC DNA]</scope>
    <source>
        <strain evidence="1 2">SA 807</strain>
    </source>
</reference>
<name>A0ACD0P2B7_9BASI</name>
<evidence type="ECO:0000313" key="2">
    <source>
        <dbReference type="Proteomes" id="UP000245626"/>
    </source>
</evidence>
<dbReference type="Proteomes" id="UP000245626">
    <property type="component" value="Unassembled WGS sequence"/>
</dbReference>
<dbReference type="EMBL" id="KZ819789">
    <property type="protein sequence ID" value="PWN52235.1"/>
    <property type="molecule type" value="Genomic_DNA"/>
</dbReference>
<keyword evidence="2" id="KW-1185">Reference proteome</keyword>
<proteinExistence type="predicted"/>